<organism evidence="6 10">
    <name type="scientific">Didymodactylos carnosus</name>
    <dbReference type="NCBI Taxonomy" id="1234261"/>
    <lineage>
        <taxon>Eukaryota</taxon>
        <taxon>Metazoa</taxon>
        <taxon>Spiralia</taxon>
        <taxon>Gnathifera</taxon>
        <taxon>Rotifera</taxon>
        <taxon>Eurotatoria</taxon>
        <taxon>Bdelloidea</taxon>
        <taxon>Philodinida</taxon>
        <taxon>Philodinidae</taxon>
        <taxon>Didymodactylos</taxon>
    </lineage>
</organism>
<dbReference type="GO" id="GO:0005509">
    <property type="term" value="F:calcium ion binding"/>
    <property type="evidence" value="ECO:0007669"/>
    <property type="project" value="InterPro"/>
</dbReference>
<dbReference type="PROSITE" id="PS50276">
    <property type="entry name" value="PANCREATIC_HORMONE_2"/>
    <property type="match status" value="1"/>
</dbReference>
<keyword evidence="4" id="KW-0106">Calcium</keyword>
<dbReference type="EMBL" id="CAJNOK010024324">
    <property type="protein sequence ID" value="CAF1375052.1"/>
    <property type="molecule type" value="Genomic_DNA"/>
</dbReference>
<evidence type="ECO:0000313" key="9">
    <source>
        <dbReference type="EMBL" id="CAF4183944.1"/>
    </source>
</evidence>
<evidence type="ECO:0000313" key="6">
    <source>
        <dbReference type="EMBL" id="CAF0791734.1"/>
    </source>
</evidence>
<dbReference type="InterPro" id="IPR011992">
    <property type="entry name" value="EF-hand-dom_pair"/>
</dbReference>
<evidence type="ECO:0000313" key="7">
    <source>
        <dbReference type="EMBL" id="CAF1375052.1"/>
    </source>
</evidence>
<evidence type="ECO:0000256" key="4">
    <source>
        <dbReference type="ARBA" id="ARBA00022837"/>
    </source>
</evidence>
<dbReference type="PROSITE" id="PS50222">
    <property type="entry name" value="EF_HAND_2"/>
    <property type="match status" value="1"/>
</dbReference>
<keyword evidence="3" id="KW-0964">Secreted</keyword>
<evidence type="ECO:0000256" key="1">
    <source>
        <dbReference type="ARBA" id="ARBA00004613"/>
    </source>
</evidence>
<dbReference type="GO" id="GO:0005576">
    <property type="term" value="C:extracellular region"/>
    <property type="evidence" value="ECO:0007669"/>
    <property type="project" value="UniProtKB-SubCell"/>
</dbReference>
<comment type="caution">
    <text evidence="6">The sequence shown here is derived from an EMBL/GenBank/DDBJ whole genome shotgun (WGS) entry which is preliminary data.</text>
</comment>
<sequence>MPSQNASPDEWHLFWKLLHNYYAIIARPRFGKRTLENDVISNQSPPSSPNELLSIINKFTDNHHSEQSFPYSLNHIDANGDGRIELNELYRFLYPDL</sequence>
<evidence type="ECO:0000313" key="10">
    <source>
        <dbReference type="Proteomes" id="UP000663829"/>
    </source>
</evidence>
<dbReference type="GO" id="GO:0005179">
    <property type="term" value="F:hormone activity"/>
    <property type="evidence" value="ECO:0007669"/>
    <property type="project" value="InterPro"/>
</dbReference>
<name>A0A813S5X4_9BILA</name>
<dbReference type="InterPro" id="IPR002048">
    <property type="entry name" value="EF_hand_dom"/>
</dbReference>
<accession>A0A813S5X4</accession>
<dbReference type="Proteomes" id="UP000681722">
    <property type="component" value="Unassembled WGS sequence"/>
</dbReference>
<feature type="domain" description="EF-hand" evidence="5">
    <location>
        <begin position="64"/>
        <end position="97"/>
    </location>
</feature>
<dbReference type="SUPFAM" id="SSF47473">
    <property type="entry name" value="EF-hand"/>
    <property type="match status" value="1"/>
</dbReference>
<dbReference type="InterPro" id="IPR020392">
    <property type="entry name" value="Pancreatic_hormone-like_CS"/>
</dbReference>
<comment type="similarity">
    <text evidence="2">Belongs to the NPY family.</text>
</comment>
<comment type="subcellular location">
    <subcellularLocation>
        <location evidence="1">Secreted</location>
    </subcellularLocation>
</comment>
<evidence type="ECO:0000259" key="5">
    <source>
        <dbReference type="PROSITE" id="PS50222"/>
    </source>
</evidence>
<dbReference type="EMBL" id="CAJOBA010045997">
    <property type="protein sequence ID" value="CAF4183944.1"/>
    <property type="molecule type" value="Genomic_DNA"/>
</dbReference>
<dbReference type="Proteomes" id="UP000663829">
    <property type="component" value="Unassembled WGS sequence"/>
</dbReference>
<dbReference type="InterPro" id="IPR001955">
    <property type="entry name" value="Pancreatic_hormone-like"/>
</dbReference>
<proteinExistence type="inferred from homology"/>
<dbReference type="Proteomes" id="UP000677228">
    <property type="component" value="Unassembled WGS sequence"/>
</dbReference>
<evidence type="ECO:0000256" key="2">
    <source>
        <dbReference type="ARBA" id="ARBA00010022"/>
    </source>
</evidence>
<dbReference type="PROSITE" id="PS00265">
    <property type="entry name" value="PANCREATIC_HORMONE_1"/>
    <property type="match status" value="1"/>
</dbReference>
<dbReference type="InterPro" id="IPR018247">
    <property type="entry name" value="EF_Hand_1_Ca_BS"/>
</dbReference>
<dbReference type="Pfam" id="PF00159">
    <property type="entry name" value="Hormone_3"/>
    <property type="match status" value="1"/>
</dbReference>
<dbReference type="PROSITE" id="PS00018">
    <property type="entry name" value="EF_HAND_1"/>
    <property type="match status" value="1"/>
</dbReference>
<protein>
    <recommendedName>
        <fullName evidence="5">EF-hand domain-containing protein</fullName>
    </recommendedName>
</protein>
<dbReference type="EMBL" id="CAJOBC010000356">
    <property type="protein sequence ID" value="CAF3575958.1"/>
    <property type="molecule type" value="Genomic_DNA"/>
</dbReference>
<dbReference type="EMBL" id="CAJNOQ010000356">
    <property type="protein sequence ID" value="CAF0791734.1"/>
    <property type="molecule type" value="Genomic_DNA"/>
</dbReference>
<evidence type="ECO:0000313" key="8">
    <source>
        <dbReference type="EMBL" id="CAF3575958.1"/>
    </source>
</evidence>
<reference evidence="6" key="1">
    <citation type="submission" date="2021-02" db="EMBL/GenBank/DDBJ databases">
        <authorList>
            <person name="Nowell W R."/>
        </authorList>
    </citation>
    <scope>NUCLEOTIDE SEQUENCE</scope>
</reference>
<dbReference type="OrthoDB" id="10037940at2759"/>
<keyword evidence="10" id="KW-1185">Reference proteome</keyword>
<evidence type="ECO:0000256" key="3">
    <source>
        <dbReference type="ARBA" id="ARBA00022525"/>
    </source>
</evidence>
<gene>
    <name evidence="6" type="ORF">GPM918_LOCUS3036</name>
    <name evidence="7" type="ORF">OVA965_LOCUS31849</name>
    <name evidence="8" type="ORF">SRO942_LOCUS3036</name>
    <name evidence="9" type="ORF">TMI583_LOCUS32693</name>
</gene>
<dbReference type="Proteomes" id="UP000682733">
    <property type="component" value="Unassembled WGS sequence"/>
</dbReference>
<dbReference type="AlphaFoldDB" id="A0A813S5X4"/>